<evidence type="ECO:0000313" key="2">
    <source>
        <dbReference type="Proteomes" id="UP000838878"/>
    </source>
</evidence>
<accession>A0A8J9VDQ7</accession>
<keyword evidence="2" id="KW-1185">Reference proteome</keyword>
<name>A0A8J9VDQ7_9NEOP</name>
<dbReference type="AlphaFoldDB" id="A0A8J9VDQ7"/>
<evidence type="ECO:0000313" key="1">
    <source>
        <dbReference type="EMBL" id="CAH0719918.1"/>
    </source>
</evidence>
<gene>
    <name evidence="1" type="ORF">BINO364_LOCUS6206</name>
</gene>
<organism evidence="1 2">
    <name type="scientific">Brenthis ino</name>
    <name type="common">lesser marbled fritillary</name>
    <dbReference type="NCBI Taxonomy" id="405034"/>
    <lineage>
        <taxon>Eukaryota</taxon>
        <taxon>Metazoa</taxon>
        <taxon>Ecdysozoa</taxon>
        <taxon>Arthropoda</taxon>
        <taxon>Hexapoda</taxon>
        <taxon>Insecta</taxon>
        <taxon>Pterygota</taxon>
        <taxon>Neoptera</taxon>
        <taxon>Endopterygota</taxon>
        <taxon>Lepidoptera</taxon>
        <taxon>Glossata</taxon>
        <taxon>Ditrysia</taxon>
        <taxon>Papilionoidea</taxon>
        <taxon>Nymphalidae</taxon>
        <taxon>Heliconiinae</taxon>
        <taxon>Argynnini</taxon>
        <taxon>Brenthis</taxon>
    </lineage>
</organism>
<reference evidence="1" key="1">
    <citation type="submission" date="2021-12" db="EMBL/GenBank/DDBJ databases">
        <authorList>
            <person name="Martin H S."/>
        </authorList>
    </citation>
    <scope>NUCLEOTIDE SEQUENCE</scope>
</reference>
<dbReference type="EMBL" id="OV170234">
    <property type="protein sequence ID" value="CAH0719918.1"/>
    <property type="molecule type" value="Genomic_DNA"/>
</dbReference>
<sequence>MLILRRATCCRCELLKGKRQRYRISSSWEERERGAAPAGRRSTRLTHAVTQSLLTLRREQSVAPCRARIARYVSYIETSLTGNS</sequence>
<dbReference type="Proteomes" id="UP000838878">
    <property type="component" value="Chromosome 14"/>
</dbReference>
<proteinExistence type="predicted"/>
<feature type="non-terminal residue" evidence="1">
    <location>
        <position position="84"/>
    </location>
</feature>
<protein>
    <submittedName>
        <fullName evidence="1">Uncharacterized protein</fullName>
    </submittedName>
</protein>
<dbReference type="OrthoDB" id="7428977at2759"/>